<dbReference type="PROSITE" id="PS51166">
    <property type="entry name" value="CBM20"/>
    <property type="match status" value="1"/>
</dbReference>
<dbReference type="Pfam" id="PF00686">
    <property type="entry name" value="CBM_20"/>
    <property type="match status" value="1"/>
</dbReference>
<dbReference type="PANTHER" id="PTHR30001:SF1">
    <property type="entry name" value="RIBONUCLEASE E_G-LIKE PROTEIN, CHLOROPLASTIC"/>
    <property type="match status" value="1"/>
</dbReference>
<proteinExistence type="inferred from homology"/>
<feature type="domain" description="CBM20" evidence="10">
    <location>
        <begin position="115"/>
        <end position="225"/>
    </location>
</feature>
<accession>A0A6A1V8C0</accession>
<evidence type="ECO:0000313" key="11">
    <source>
        <dbReference type="EMBL" id="KAB1209099.1"/>
    </source>
</evidence>
<evidence type="ECO:0000259" key="10">
    <source>
        <dbReference type="PROSITE" id="PS51166"/>
    </source>
</evidence>
<dbReference type="InterPro" id="IPR019307">
    <property type="entry name" value="RNA-bd_AU-1/RNase_E/G"/>
</dbReference>
<keyword evidence="3" id="KW-0540">Nuclease</keyword>
<evidence type="ECO:0000256" key="7">
    <source>
        <dbReference type="ARBA" id="ARBA00022842"/>
    </source>
</evidence>
<dbReference type="SMART" id="SM01065">
    <property type="entry name" value="CBM_2"/>
    <property type="match status" value="1"/>
</dbReference>
<dbReference type="GO" id="GO:0006364">
    <property type="term" value="P:rRNA processing"/>
    <property type="evidence" value="ECO:0007669"/>
    <property type="project" value="TreeGrafter"/>
</dbReference>
<dbReference type="InterPro" id="IPR013783">
    <property type="entry name" value="Ig-like_fold"/>
</dbReference>
<evidence type="ECO:0000256" key="5">
    <source>
        <dbReference type="ARBA" id="ARBA00022759"/>
    </source>
</evidence>
<dbReference type="OrthoDB" id="6123450at2759"/>
<dbReference type="GO" id="GO:0004540">
    <property type="term" value="F:RNA nuclease activity"/>
    <property type="evidence" value="ECO:0007669"/>
    <property type="project" value="InterPro"/>
</dbReference>
<keyword evidence="7" id="KW-0460">Magnesium</keyword>
<evidence type="ECO:0000313" key="12">
    <source>
        <dbReference type="Proteomes" id="UP000516437"/>
    </source>
</evidence>
<dbReference type="GO" id="GO:2001070">
    <property type="term" value="F:starch binding"/>
    <property type="evidence" value="ECO:0007669"/>
    <property type="project" value="InterPro"/>
</dbReference>
<keyword evidence="5" id="KW-0255">Endonuclease</keyword>
<dbReference type="Gene3D" id="2.60.40.10">
    <property type="entry name" value="Immunoglobulins"/>
    <property type="match status" value="1"/>
</dbReference>
<dbReference type="SUPFAM" id="SSF49452">
    <property type="entry name" value="Starch-binding domain-like"/>
    <property type="match status" value="1"/>
</dbReference>
<evidence type="ECO:0000256" key="3">
    <source>
        <dbReference type="ARBA" id="ARBA00022722"/>
    </source>
</evidence>
<evidence type="ECO:0000256" key="9">
    <source>
        <dbReference type="ARBA" id="ARBA00023436"/>
    </source>
</evidence>
<dbReference type="Gene3D" id="3.40.1260.20">
    <property type="entry name" value="Ribonuclease E, catalytic domain"/>
    <property type="match status" value="1"/>
</dbReference>
<evidence type="ECO:0000256" key="1">
    <source>
        <dbReference type="ARBA" id="ARBA00001946"/>
    </source>
</evidence>
<evidence type="ECO:0000256" key="2">
    <source>
        <dbReference type="ARBA" id="ARBA00005522"/>
    </source>
</evidence>
<dbReference type="GO" id="GO:0046872">
    <property type="term" value="F:metal ion binding"/>
    <property type="evidence" value="ECO:0007669"/>
    <property type="project" value="UniProtKB-KW"/>
</dbReference>
<keyword evidence="4" id="KW-0479">Metal-binding</keyword>
<dbReference type="Proteomes" id="UP000516437">
    <property type="component" value="Chromosome 6"/>
</dbReference>
<evidence type="ECO:0000256" key="6">
    <source>
        <dbReference type="ARBA" id="ARBA00022801"/>
    </source>
</evidence>
<dbReference type="GO" id="GO:0004519">
    <property type="term" value="F:endonuclease activity"/>
    <property type="evidence" value="ECO:0007669"/>
    <property type="project" value="UniProtKB-KW"/>
</dbReference>
<keyword evidence="8" id="KW-0694">RNA-binding</keyword>
<comment type="caution">
    <text evidence="11">The sequence shown here is derived from an EMBL/GenBank/DDBJ whole genome shotgun (WGS) entry which is preliminary data.</text>
</comment>
<keyword evidence="12" id="KW-1185">Reference proteome</keyword>
<name>A0A6A1V8C0_9ROSI</name>
<keyword evidence="6" id="KW-0378">Hydrolase</keyword>
<dbReference type="GO" id="GO:0005737">
    <property type="term" value="C:cytoplasm"/>
    <property type="evidence" value="ECO:0007669"/>
    <property type="project" value="TreeGrafter"/>
</dbReference>
<dbReference type="Gene3D" id="2.40.50.140">
    <property type="entry name" value="Nucleic acid-binding proteins"/>
    <property type="match status" value="1"/>
</dbReference>
<dbReference type="GO" id="GO:0016787">
    <property type="term" value="F:hydrolase activity"/>
    <property type="evidence" value="ECO:0007669"/>
    <property type="project" value="UniProtKB-KW"/>
</dbReference>
<dbReference type="NCBIfam" id="TIGR00757">
    <property type="entry name" value="RNaseEG"/>
    <property type="match status" value="1"/>
</dbReference>
<reference evidence="11 12" key="1">
    <citation type="journal article" date="2019" name="Plant Biotechnol. J.">
        <title>The red bayberry genome and genetic basis of sex determination.</title>
        <authorList>
            <person name="Jia H.M."/>
            <person name="Jia H.J."/>
            <person name="Cai Q.L."/>
            <person name="Wang Y."/>
            <person name="Zhao H.B."/>
            <person name="Yang W.F."/>
            <person name="Wang G.Y."/>
            <person name="Li Y.H."/>
            <person name="Zhan D.L."/>
            <person name="Shen Y.T."/>
            <person name="Niu Q.F."/>
            <person name="Chang L."/>
            <person name="Qiu J."/>
            <person name="Zhao L."/>
            <person name="Xie H.B."/>
            <person name="Fu W.Y."/>
            <person name="Jin J."/>
            <person name="Li X.W."/>
            <person name="Jiao Y."/>
            <person name="Zhou C.C."/>
            <person name="Tu T."/>
            <person name="Chai C.Y."/>
            <person name="Gao J.L."/>
            <person name="Fan L.J."/>
            <person name="van de Weg E."/>
            <person name="Wang J.Y."/>
            <person name="Gao Z.S."/>
        </authorList>
    </citation>
    <scope>NUCLEOTIDE SEQUENCE [LARGE SCALE GENOMIC DNA]</scope>
    <source>
        <tissue evidence="11">Leaves</tissue>
    </source>
</reference>
<protein>
    <submittedName>
        <fullName evidence="11">Ribonuclease E/G-like protein, chloroplastic</fullName>
    </submittedName>
</protein>
<comment type="function">
    <text evidence="9">Involved in intercistronic processing of primary transcripts from chloroplast operons. The endonucleolytic activity of the enzyme depends on the number of phosphates at the 5' end, is inhibited by structured RNA, and preferentially cleaves A/U-rich sequences.</text>
</comment>
<dbReference type="AlphaFoldDB" id="A0A6A1V8C0"/>
<dbReference type="InterPro" id="IPR004659">
    <property type="entry name" value="RNase_E/G"/>
</dbReference>
<comment type="similarity">
    <text evidence="2">Belongs to the RNase E/G family.</text>
</comment>
<organism evidence="11 12">
    <name type="scientific">Morella rubra</name>
    <name type="common">Chinese bayberry</name>
    <dbReference type="NCBI Taxonomy" id="262757"/>
    <lineage>
        <taxon>Eukaryota</taxon>
        <taxon>Viridiplantae</taxon>
        <taxon>Streptophyta</taxon>
        <taxon>Embryophyta</taxon>
        <taxon>Tracheophyta</taxon>
        <taxon>Spermatophyta</taxon>
        <taxon>Magnoliopsida</taxon>
        <taxon>eudicotyledons</taxon>
        <taxon>Gunneridae</taxon>
        <taxon>Pentapetalae</taxon>
        <taxon>rosids</taxon>
        <taxon>fabids</taxon>
        <taxon>Fagales</taxon>
        <taxon>Myricaceae</taxon>
        <taxon>Morella</taxon>
    </lineage>
</organism>
<dbReference type="EMBL" id="RXIC02000024">
    <property type="protein sequence ID" value="KAB1209099.1"/>
    <property type="molecule type" value="Genomic_DNA"/>
</dbReference>
<dbReference type="Pfam" id="PF10150">
    <property type="entry name" value="RNase_E_G"/>
    <property type="match status" value="1"/>
</dbReference>
<dbReference type="FunFam" id="2.60.40.10:FF:001568">
    <property type="entry name" value="Ribonuclease E/G-like protein, chloroplastic"/>
    <property type="match status" value="1"/>
</dbReference>
<gene>
    <name evidence="11" type="ORF">CJ030_MR6G015485</name>
</gene>
<comment type="cofactor">
    <cofactor evidence="1">
        <name>Mg(2+)</name>
        <dbReference type="ChEBI" id="CHEBI:18420"/>
    </cofactor>
</comment>
<dbReference type="PANTHER" id="PTHR30001">
    <property type="entry name" value="RIBONUCLEASE"/>
    <property type="match status" value="1"/>
</dbReference>
<evidence type="ECO:0000256" key="4">
    <source>
        <dbReference type="ARBA" id="ARBA00022723"/>
    </source>
</evidence>
<sequence length="1122" mass="125859">MPGGSGSCSWTSIISVDAQASFPSLLPLLRFSAPRGLSLRELTLTSHSSIQHICMYYALPLSIRHMSHHTPFGSMFRFTVCVLNPNSLRRSSITAIVKGGLMDLAYSHFSGNLNTTLKEWCIVAWTIEADLTAGQFLYITGDPVVLGCWKPEMAVLMSPTEQANLWKVEVKMACGVNFKYNYFVKGEETWPSCDIIWRPGPQYSISVPQHVEQGQKIVIRDSWMRFDAKRPPVKAWDSWIEETYLPTQTLISAPAIDVHEIARCLKIDTTELMPSVNDSMFNILHSKSEDTIGAAYNDTERDLTERDQPVEEPWLLSLALLYPVSKDKAGSDVSKTTDSMEYQVAKMEDTGELLPDERNNLMSENPFSTIILINSSICTMQRIAILEDGNLVELLLEPVKTNVQCDSMYLGVITKLVPHMGGAFVNIGNSRHSLMDIKQNREPFIFPPFCQRTKKQEVNGSVVGVLEEHPAAPENEPVSPDVLGNDYHTEVDSQDDPTLFTHNDFAPHEVEDDFDVSEVLEENENGGIGDYDEVEADFEDHLDRIENHLEGETMNSLLPADIDGSKDSQMSHSQHIMHLNHTISNGNKWAQVRKGTKIVVQVVKEGLGTKGPTLTAYPKLRSRFWILITRCNRIGVSKKISGVERTRLKVIAKTLQPQGFGLTVRTVAAGHSLEELQKDLDGLLSTWKHIMEHAKSAALAADEGVEGAIPIILHRAMGQTLSVVQDYFNNMVKRMIVDSPRTYHEVTNYLQEIAPDLCVRVELYDKRIPLFTEFNIEEEINNMLSKRVPLANGGSLVIEQTEALVSIDVNGGHGVFGHGTSQENAILDVNLAAAKQIARELRLRDVGGIIVVDFIDMTDDSNKRLVYEEVKKAVERDRSMVKVSELSRHGLMEITRKRESPETNMAMAREKCATQPCPNCLGLVKRIAHFIHCHVLQICRQNISKELFRNIMSSQLLSLVASNESWHNAGQVRPSVTFMISEPCTCCHATGRVEALETSFSKIEQEICRLLAMMDQKADPENPKSWPKFILRVDHHMCNYLTSGKRTRLAILSSSLKVWILLKVARGLTRGAFEVKPLTDEKANKNQHQATISILRPPENTNNSYAKKVTLIPVKRWKTSGK</sequence>
<dbReference type="InterPro" id="IPR002044">
    <property type="entry name" value="CBM20"/>
</dbReference>
<dbReference type="GO" id="GO:0003723">
    <property type="term" value="F:RNA binding"/>
    <property type="evidence" value="ECO:0007669"/>
    <property type="project" value="UniProtKB-KW"/>
</dbReference>
<dbReference type="InterPro" id="IPR012340">
    <property type="entry name" value="NA-bd_OB-fold"/>
</dbReference>
<dbReference type="InterPro" id="IPR013784">
    <property type="entry name" value="Carb-bd-like_fold"/>
</dbReference>
<evidence type="ECO:0000256" key="8">
    <source>
        <dbReference type="ARBA" id="ARBA00022884"/>
    </source>
</evidence>